<protein>
    <submittedName>
        <fullName evidence="1">Uncharacterized protein</fullName>
    </submittedName>
</protein>
<dbReference type="Gene3D" id="3.80.10.10">
    <property type="entry name" value="Ribonuclease Inhibitor"/>
    <property type="match status" value="1"/>
</dbReference>
<reference evidence="1 2" key="1">
    <citation type="journal article" date="2016" name="Mol. Biol. Evol.">
        <title>Comparative Genomics of Early-Diverging Mushroom-Forming Fungi Provides Insights into the Origins of Lignocellulose Decay Capabilities.</title>
        <authorList>
            <person name="Nagy L.G."/>
            <person name="Riley R."/>
            <person name="Tritt A."/>
            <person name="Adam C."/>
            <person name="Daum C."/>
            <person name="Floudas D."/>
            <person name="Sun H."/>
            <person name="Yadav J.S."/>
            <person name="Pangilinan J."/>
            <person name="Larsson K.H."/>
            <person name="Matsuura K."/>
            <person name="Barry K."/>
            <person name="Labutti K."/>
            <person name="Kuo R."/>
            <person name="Ohm R.A."/>
            <person name="Bhattacharya S.S."/>
            <person name="Shirouzu T."/>
            <person name="Yoshinaga Y."/>
            <person name="Martin F.M."/>
            <person name="Grigoriev I.V."/>
            <person name="Hibbett D.S."/>
        </authorList>
    </citation>
    <scope>NUCLEOTIDE SEQUENCE [LARGE SCALE GENOMIC DNA]</scope>
    <source>
        <strain evidence="1 2">HHB12733</strain>
    </source>
</reference>
<proteinExistence type="predicted"/>
<organism evidence="1 2">
    <name type="scientific">Calocera cornea HHB12733</name>
    <dbReference type="NCBI Taxonomy" id="1353952"/>
    <lineage>
        <taxon>Eukaryota</taxon>
        <taxon>Fungi</taxon>
        <taxon>Dikarya</taxon>
        <taxon>Basidiomycota</taxon>
        <taxon>Agaricomycotina</taxon>
        <taxon>Dacrymycetes</taxon>
        <taxon>Dacrymycetales</taxon>
        <taxon>Dacrymycetaceae</taxon>
        <taxon>Calocera</taxon>
    </lineage>
</organism>
<dbReference type="SUPFAM" id="SSF52047">
    <property type="entry name" value="RNI-like"/>
    <property type="match status" value="1"/>
</dbReference>
<evidence type="ECO:0000313" key="2">
    <source>
        <dbReference type="Proteomes" id="UP000076842"/>
    </source>
</evidence>
<dbReference type="Proteomes" id="UP000076842">
    <property type="component" value="Unassembled WGS sequence"/>
</dbReference>
<sequence length="416" mass="46616">MDVLSRKLECLVRNWSTPAATPHAMRHHSDSVSINAPIHTLPDEVLSYIFELGSEHGKMVQFSIVASHICQRWRTVALPTAVLWSDINLELPLRKVRKRYCSGFQDIASRTAVRPIDLSINLASNATEQQMGDSLRFLKRQVSASDHVGKITRNPTNSCTSLFTLDFIPRSLSTRIRSLTLTHGGWYFDGPTLAYLLGALGHCHALEVLILNGVYLEDHNIWNEPVDVTRKRVVSLPKLREICLYDTDNVCESACCSLLLCVDAPITSLAFYLPEADIPIHWYRRIAFLASVRTLNLRCTFLTKFSTIIEILSNMPNLDAVSLEGWHEVQQPCSAIQIADHYTTGLKQVHLDHVGKPGATQALMEGLARHGLPHSVADGKLDISLSILCKDSAQIFDDKCEGWVWIRRNVRAVSCQ</sequence>
<dbReference type="AlphaFoldDB" id="A0A165K1P0"/>
<dbReference type="EMBL" id="KV423916">
    <property type="protein sequence ID" value="KZT62551.1"/>
    <property type="molecule type" value="Genomic_DNA"/>
</dbReference>
<dbReference type="InterPro" id="IPR032675">
    <property type="entry name" value="LRR_dom_sf"/>
</dbReference>
<evidence type="ECO:0000313" key="1">
    <source>
        <dbReference type="EMBL" id="KZT62551.1"/>
    </source>
</evidence>
<dbReference type="Gene3D" id="1.20.1280.50">
    <property type="match status" value="1"/>
</dbReference>
<name>A0A165K1P0_9BASI</name>
<gene>
    <name evidence="1" type="ORF">CALCODRAFT_206373</name>
</gene>
<keyword evidence="2" id="KW-1185">Reference proteome</keyword>
<dbReference type="OrthoDB" id="3365698at2759"/>
<dbReference type="STRING" id="1353952.A0A165K1P0"/>
<dbReference type="InParanoid" id="A0A165K1P0"/>
<accession>A0A165K1P0</accession>